<protein>
    <recommendedName>
        <fullName evidence="8">tRNA(Ile)-lysidine synthase</fullName>
        <ecNumber evidence="8">6.3.4.19</ecNumber>
    </recommendedName>
    <alternativeName>
        <fullName evidence="8">tRNA(Ile)-2-lysyl-cytidine synthase</fullName>
    </alternativeName>
    <alternativeName>
        <fullName evidence="8">tRNA(Ile)-lysidine synthetase</fullName>
    </alternativeName>
</protein>
<dbReference type="EMBL" id="RIBS01000001">
    <property type="protein sequence ID" value="RNF86363.1"/>
    <property type="molecule type" value="Genomic_DNA"/>
</dbReference>
<evidence type="ECO:0000256" key="8">
    <source>
        <dbReference type="HAMAP-Rule" id="MF_01161"/>
    </source>
</evidence>
<evidence type="ECO:0000313" key="12">
    <source>
        <dbReference type="Proteomes" id="UP000267049"/>
    </source>
</evidence>
<keyword evidence="4 8" id="KW-0819">tRNA processing</keyword>
<organism evidence="11 12">
    <name type="scientific">Montanilutibacter psychrotolerans</name>
    <dbReference type="NCBI Taxonomy" id="1327343"/>
    <lineage>
        <taxon>Bacteria</taxon>
        <taxon>Pseudomonadati</taxon>
        <taxon>Pseudomonadota</taxon>
        <taxon>Gammaproteobacteria</taxon>
        <taxon>Lysobacterales</taxon>
        <taxon>Lysobacteraceae</taxon>
        <taxon>Montanilutibacter</taxon>
    </lineage>
</organism>
<comment type="subcellular location">
    <subcellularLocation>
        <location evidence="1 8">Cytoplasm</location>
    </subcellularLocation>
</comment>
<dbReference type="Pfam" id="PF09179">
    <property type="entry name" value="TilS"/>
    <property type="match status" value="1"/>
</dbReference>
<comment type="domain">
    <text evidence="8">The N-terminal region contains the highly conserved SGGXDS motif, predicted to be a P-loop motif involved in ATP binding.</text>
</comment>
<dbReference type="GO" id="GO:0032267">
    <property type="term" value="F:tRNA(Ile)-lysidine synthase activity"/>
    <property type="evidence" value="ECO:0007669"/>
    <property type="project" value="UniProtKB-EC"/>
</dbReference>
<evidence type="ECO:0000256" key="4">
    <source>
        <dbReference type="ARBA" id="ARBA00022694"/>
    </source>
</evidence>
<evidence type="ECO:0000259" key="10">
    <source>
        <dbReference type="SMART" id="SM00977"/>
    </source>
</evidence>
<dbReference type="NCBIfam" id="TIGR02433">
    <property type="entry name" value="lysidine_TilS_C"/>
    <property type="match status" value="1"/>
</dbReference>
<dbReference type="SUPFAM" id="SSF52402">
    <property type="entry name" value="Adenine nucleotide alpha hydrolases-like"/>
    <property type="match status" value="1"/>
</dbReference>
<comment type="caution">
    <text evidence="11">The sequence shown here is derived from an EMBL/GenBank/DDBJ whole genome shotgun (WGS) entry which is preliminary data.</text>
</comment>
<proteinExistence type="inferred from homology"/>
<dbReference type="PANTHER" id="PTHR43033:SF1">
    <property type="entry name" value="TRNA(ILE)-LYSIDINE SYNTHASE-RELATED"/>
    <property type="match status" value="1"/>
</dbReference>
<dbReference type="Pfam" id="PF11734">
    <property type="entry name" value="TilS_C"/>
    <property type="match status" value="1"/>
</dbReference>
<dbReference type="CDD" id="cd01992">
    <property type="entry name" value="TilS_N"/>
    <property type="match status" value="1"/>
</dbReference>
<keyword evidence="3 8" id="KW-0436">Ligase</keyword>
<sequence>MPESPASSLTLPPVPATPLCVGHSGGLDSMVLLHALATSAQTGHRQLRALHVHHGLHPDADAWAAHCQRACDELGVPLRIVRVEVPLDGGEGVEAAARHARHAAFAAELGDGEVLALAHHRDDQAETFLLRALRASGVDGLGAMRAWRDFARGHLWRPLLEVPRAVLQDYAARHDLRWIDDPSNADHAFDRNFLRHRVLPLLRERWPTADAALARSAELAAQAGELLDHGDAEALAQASTLDPHCLQLPPLLALPEARRARVLRRWIATLQLPPLPGNGVERIERELLACAPDSQARFRWGSRWGGLGAPEPGKPAGDETPGPRTAEVRRWRDLLHAGWYQSPLPPGWRQGWDGSAALVLPDGASLRLSGAARFDSMFEVRTRHGGERITLPGRGHSHALKHVLQTLGVPPWQRERLPLLFDGEELLAAGDLAYSARFDAWLREHAAGLSWTRS</sequence>
<dbReference type="OrthoDB" id="9807403at2"/>
<feature type="domain" description="Lysidine-tRNA(Ile) synthetase C-terminal" evidence="10">
    <location>
        <begin position="378"/>
        <end position="451"/>
    </location>
</feature>
<dbReference type="PANTHER" id="PTHR43033">
    <property type="entry name" value="TRNA(ILE)-LYSIDINE SYNTHASE-RELATED"/>
    <property type="match status" value="1"/>
</dbReference>
<evidence type="ECO:0000256" key="5">
    <source>
        <dbReference type="ARBA" id="ARBA00022741"/>
    </source>
</evidence>
<evidence type="ECO:0000256" key="7">
    <source>
        <dbReference type="ARBA" id="ARBA00048539"/>
    </source>
</evidence>
<dbReference type="Gene3D" id="1.20.59.20">
    <property type="match status" value="1"/>
</dbReference>
<dbReference type="GO" id="GO:0005737">
    <property type="term" value="C:cytoplasm"/>
    <property type="evidence" value="ECO:0007669"/>
    <property type="project" value="UniProtKB-SubCell"/>
</dbReference>
<dbReference type="HAMAP" id="MF_01161">
    <property type="entry name" value="tRNA_Ile_lys_synt"/>
    <property type="match status" value="1"/>
</dbReference>
<gene>
    <name evidence="8 11" type="primary">tilS</name>
    <name evidence="11" type="ORF">EER27_02795</name>
</gene>
<dbReference type="Pfam" id="PF01171">
    <property type="entry name" value="ATP_bind_3"/>
    <property type="match status" value="1"/>
</dbReference>
<accession>A0A3M8T019</accession>
<name>A0A3M8T019_9GAMM</name>
<comment type="catalytic activity">
    <reaction evidence="7 8">
        <text>cytidine(34) in tRNA(Ile2) + L-lysine + ATP = lysidine(34) in tRNA(Ile2) + AMP + diphosphate + H(+)</text>
        <dbReference type="Rhea" id="RHEA:43744"/>
        <dbReference type="Rhea" id="RHEA-COMP:10625"/>
        <dbReference type="Rhea" id="RHEA-COMP:10670"/>
        <dbReference type="ChEBI" id="CHEBI:15378"/>
        <dbReference type="ChEBI" id="CHEBI:30616"/>
        <dbReference type="ChEBI" id="CHEBI:32551"/>
        <dbReference type="ChEBI" id="CHEBI:33019"/>
        <dbReference type="ChEBI" id="CHEBI:82748"/>
        <dbReference type="ChEBI" id="CHEBI:83665"/>
        <dbReference type="ChEBI" id="CHEBI:456215"/>
        <dbReference type="EC" id="6.3.4.19"/>
    </reaction>
</comment>
<dbReference type="Proteomes" id="UP000267049">
    <property type="component" value="Unassembled WGS sequence"/>
</dbReference>
<evidence type="ECO:0000256" key="3">
    <source>
        <dbReference type="ARBA" id="ARBA00022598"/>
    </source>
</evidence>
<dbReference type="Gene3D" id="3.40.50.620">
    <property type="entry name" value="HUPs"/>
    <property type="match status" value="1"/>
</dbReference>
<dbReference type="NCBIfam" id="TIGR02432">
    <property type="entry name" value="lysidine_TilS_N"/>
    <property type="match status" value="1"/>
</dbReference>
<dbReference type="SMART" id="SM00977">
    <property type="entry name" value="TilS_C"/>
    <property type="match status" value="1"/>
</dbReference>
<evidence type="ECO:0000256" key="2">
    <source>
        <dbReference type="ARBA" id="ARBA00022490"/>
    </source>
</evidence>
<keyword evidence="12" id="KW-1185">Reference proteome</keyword>
<dbReference type="InterPro" id="IPR011063">
    <property type="entry name" value="TilS/TtcA_N"/>
</dbReference>
<reference evidence="11 12" key="1">
    <citation type="submission" date="2018-11" db="EMBL/GenBank/DDBJ databases">
        <title>Lysobacter cryohumiis sp. nov., isolated from soil in the Tianshan Mountains, Xinjiang, China.</title>
        <authorList>
            <person name="Luo Y."/>
            <person name="Sheng H."/>
        </authorList>
    </citation>
    <scope>NUCLEOTIDE SEQUENCE [LARGE SCALE GENOMIC DNA]</scope>
    <source>
        <strain evidence="11 12">ZS60</strain>
    </source>
</reference>
<evidence type="ECO:0000313" key="11">
    <source>
        <dbReference type="EMBL" id="RNF86363.1"/>
    </source>
</evidence>
<evidence type="ECO:0000256" key="9">
    <source>
        <dbReference type="SAM" id="MobiDB-lite"/>
    </source>
</evidence>
<dbReference type="InterPro" id="IPR014729">
    <property type="entry name" value="Rossmann-like_a/b/a_fold"/>
</dbReference>
<dbReference type="InterPro" id="IPR012795">
    <property type="entry name" value="tRNA_Ile_lys_synt_N"/>
</dbReference>
<keyword evidence="2 8" id="KW-0963">Cytoplasm</keyword>
<dbReference type="RefSeq" id="WP_123086479.1">
    <property type="nucleotide sequence ID" value="NZ_RIBS01000001.1"/>
</dbReference>
<dbReference type="GO" id="GO:0005524">
    <property type="term" value="F:ATP binding"/>
    <property type="evidence" value="ECO:0007669"/>
    <property type="project" value="UniProtKB-UniRule"/>
</dbReference>
<dbReference type="InterPro" id="IPR015262">
    <property type="entry name" value="tRNA_Ile_lys_synt_subst-bd"/>
</dbReference>
<dbReference type="GO" id="GO:0006400">
    <property type="term" value="P:tRNA modification"/>
    <property type="evidence" value="ECO:0007669"/>
    <property type="project" value="UniProtKB-UniRule"/>
</dbReference>
<dbReference type="InterPro" id="IPR012094">
    <property type="entry name" value="tRNA_Ile_lys_synt"/>
</dbReference>
<feature type="region of interest" description="Disordered" evidence="9">
    <location>
        <begin position="301"/>
        <end position="324"/>
    </location>
</feature>
<dbReference type="InterPro" id="IPR012796">
    <property type="entry name" value="Lysidine-tRNA-synth_C"/>
</dbReference>
<feature type="binding site" evidence="8">
    <location>
        <begin position="24"/>
        <end position="29"/>
    </location>
    <ligand>
        <name>ATP</name>
        <dbReference type="ChEBI" id="CHEBI:30616"/>
    </ligand>
</feature>
<dbReference type="SUPFAM" id="SSF82829">
    <property type="entry name" value="MesJ substrate recognition domain-like"/>
    <property type="match status" value="1"/>
</dbReference>
<keyword evidence="5 8" id="KW-0547">Nucleotide-binding</keyword>
<keyword evidence="6 8" id="KW-0067">ATP-binding</keyword>
<comment type="function">
    <text evidence="8">Ligates lysine onto the cytidine present at position 34 of the AUA codon-specific tRNA(Ile) that contains the anticodon CAU, in an ATP-dependent manner. Cytidine is converted to lysidine, thus changing the amino acid specificity of the tRNA from methionine to isoleucine.</text>
</comment>
<dbReference type="AlphaFoldDB" id="A0A3M8T019"/>
<evidence type="ECO:0000256" key="6">
    <source>
        <dbReference type="ARBA" id="ARBA00022840"/>
    </source>
</evidence>
<evidence type="ECO:0000256" key="1">
    <source>
        <dbReference type="ARBA" id="ARBA00004496"/>
    </source>
</evidence>
<dbReference type="EC" id="6.3.4.19" evidence="8"/>
<dbReference type="SUPFAM" id="SSF56037">
    <property type="entry name" value="PheT/TilS domain"/>
    <property type="match status" value="1"/>
</dbReference>
<comment type="similarity">
    <text evidence="8">Belongs to the tRNA(Ile)-lysidine synthase family.</text>
</comment>